<proteinExistence type="inferred from homology"/>
<reference evidence="8" key="3">
    <citation type="submission" date="2020-12" db="UniProtKB">
        <authorList>
            <consortium name="EnsemblPlants"/>
        </authorList>
    </citation>
    <scope>IDENTIFICATION</scope>
</reference>
<accession>A0A2K1IQW8</accession>
<dbReference type="CDD" id="cd02869">
    <property type="entry name" value="PseudoU_synth_RluA_like"/>
    <property type="match status" value="1"/>
</dbReference>
<evidence type="ECO:0000259" key="6">
    <source>
        <dbReference type="SMART" id="SM00363"/>
    </source>
</evidence>
<dbReference type="FunCoup" id="A0A2K1IQW8">
    <property type="interactions" value="649"/>
</dbReference>
<sequence length="447" mass="48352">MLQALSKRHSMPICEGLVRCCVMEAAFAKELRMGFQSRCPRPLLHVNRCASFVSSAPSSASVARKVEAVGLEGGLDFKGTVPEGIGKTRLDAWLAGQLPLVSRARVQSNIRQGSILVNGKAIIKGSYVLRPGDVVECELTGWAPVDANPEDIPLDIVYEDKHVIVINKPAHMVVHPAPGHSEGTLVNALLHHCELPAMRYSSGSTPKNALESPSVDDSEEIDEEALVGTVTTLSGPPPVIRPGIVHRLDKGTSGLLVVAKDEYTHAHLCDQFKARSVRRSYVSLTCGVPSLKSGRVEIPIGRDPRDRKKMAAISASGSSAGRSKSRTAASRFRVLEVLANGGSALVEWRLETGRTHQIRVHAQYLGYPLMGDDTYGGTQGAALSQLLPKTLAANHGSLRKLISGLQRPCLHAITLGFQHPRTLEELDFKCAPPQDFESAWRTLRQTS</sequence>
<dbReference type="EnsemblPlants" id="Pp3c21_5880V3.1">
    <property type="protein sequence ID" value="Pp3c21_5880V3.1"/>
    <property type="gene ID" value="Pp3c21_5880"/>
</dbReference>
<evidence type="ECO:0000256" key="1">
    <source>
        <dbReference type="ARBA" id="ARBA00000073"/>
    </source>
</evidence>
<dbReference type="OrthoDB" id="418349at2759"/>
<feature type="region of interest" description="Disordered" evidence="5">
    <location>
        <begin position="201"/>
        <end position="220"/>
    </location>
</feature>
<comment type="similarity">
    <text evidence="2">Belongs to the pseudouridine synthase RluA family.</text>
</comment>
<dbReference type="InterPro" id="IPR006224">
    <property type="entry name" value="PsdUridine_synth_RluA-like_CS"/>
</dbReference>
<dbReference type="SUPFAM" id="SSF55120">
    <property type="entry name" value="Pseudouridine synthase"/>
    <property type="match status" value="1"/>
</dbReference>
<dbReference type="RefSeq" id="XP_024358660.1">
    <property type="nucleotide sequence ID" value="XM_024502892.2"/>
</dbReference>
<dbReference type="CDD" id="cd00165">
    <property type="entry name" value="S4"/>
    <property type="match status" value="1"/>
</dbReference>
<organism evidence="7">
    <name type="scientific">Physcomitrium patens</name>
    <name type="common">Spreading-leaved earth moss</name>
    <name type="synonym">Physcomitrella patens</name>
    <dbReference type="NCBI Taxonomy" id="3218"/>
    <lineage>
        <taxon>Eukaryota</taxon>
        <taxon>Viridiplantae</taxon>
        <taxon>Streptophyta</taxon>
        <taxon>Embryophyta</taxon>
        <taxon>Bryophyta</taxon>
        <taxon>Bryophytina</taxon>
        <taxon>Bryopsida</taxon>
        <taxon>Funariidae</taxon>
        <taxon>Funariales</taxon>
        <taxon>Funariaceae</taxon>
        <taxon>Physcomitrium</taxon>
    </lineage>
</organism>
<dbReference type="PANTHER" id="PTHR21600:SF87">
    <property type="entry name" value="RNA PSEUDOURIDYLATE SYNTHASE DOMAIN-CONTAINING PROTEIN 1"/>
    <property type="match status" value="1"/>
</dbReference>
<dbReference type="InterPro" id="IPR002942">
    <property type="entry name" value="S4_RNA-bd"/>
</dbReference>
<keyword evidence="9" id="KW-1185">Reference proteome</keyword>
<dbReference type="InterPro" id="IPR036986">
    <property type="entry name" value="S4_RNA-bd_sf"/>
</dbReference>
<dbReference type="Pfam" id="PF01479">
    <property type="entry name" value="S4"/>
    <property type="match status" value="1"/>
</dbReference>
<dbReference type="Gramene" id="Pp3c21_5880V3.1">
    <property type="protein sequence ID" value="Pp3c21_5880V3.1"/>
    <property type="gene ID" value="Pp3c21_5880"/>
</dbReference>
<dbReference type="GeneID" id="112273873"/>
<keyword evidence="3" id="KW-0413">Isomerase</keyword>
<dbReference type="SUPFAM" id="SSF55174">
    <property type="entry name" value="Alpha-L RNA-binding motif"/>
    <property type="match status" value="1"/>
</dbReference>
<dbReference type="GO" id="GO:0009982">
    <property type="term" value="F:pseudouridine synthase activity"/>
    <property type="evidence" value="ECO:0000318"/>
    <property type="project" value="GO_Central"/>
</dbReference>
<reference evidence="7 9" key="1">
    <citation type="journal article" date="2008" name="Science">
        <title>The Physcomitrella genome reveals evolutionary insights into the conquest of land by plants.</title>
        <authorList>
            <person name="Rensing S."/>
            <person name="Lang D."/>
            <person name="Zimmer A."/>
            <person name="Terry A."/>
            <person name="Salamov A."/>
            <person name="Shapiro H."/>
            <person name="Nishiyama T."/>
            <person name="Perroud P.-F."/>
            <person name="Lindquist E."/>
            <person name="Kamisugi Y."/>
            <person name="Tanahashi T."/>
            <person name="Sakakibara K."/>
            <person name="Fujita T."/>
            <person name="Oishi K."/>
            <person name="Shin-I T."/>
            <person name="Kuroki Y."/>
            <person name="Toyoda A."/>
            <person name="Suzuki Y."/>
            <person name="Hashimoto A."/>
            <person name="Yamaguchi K."/>
            <person name="Sugano A."/>
            <person name="Kohara Y."/>
            <person name="Fujiyama A."/>
            <person name="Anterola A."/>
            <person name="Aoki S."/>
            <person name="Ashton N."/>
            <person name="Barbazuk W.B."/>
            <person name="Barker E."/>
            <person name="Bennetzen J."/>
            <person name="Bezanilla M."/>
            <person name="Blankenship R."/>
            <person name="Cho S.H."/>
            <person name="Dutcher S."/>
            <person name="Estelle M."/>
            <person name="Fawcett J.A."/>
            <person name="Gundlach H."/>
            <person name="Hanada K."/>
            <person name="Heyl A."/>
            <person name="Hicks K.A."/>
            <person name="Hugh J."/>
            <person name="Lohr M."/>
            <person name="Mayer K."/>
            <person name="Melkozernov A."/>
            <person name="Murata T."/>
            <person name="Nelson D."/>
            <person name="Pils B."/>
            <person name="Prigge M."/>
            <person name="Reiss B."/>
            <person name="Renner T."/>
            <person name="Rombauts S."/>
            <person name="Rushton P."/>
            <person name="Sanderfoot A."/>
            <person name="Schween G."/>
            <person name="Shiu S.-H."/>
            <person name="Stueber K."/>
            <person name="Theodoulou F.L."/>
            <person name="Tu H."/>
            <person name="Van de Peer Y."/>
            <person name="Verrier P.J."/>
            <person name="Waters E."/>
            <person name="Wood A."/>
            <person name="Yang L."/>
            <person name="Cove D."/>
            <person name="Cuming A."/>
            <person name="Hasebe M."/>
            <person name="Lucas S."/>
            <person name="Mishler D.B."/>
            <person name="Reski R."/>
            <person name="Grigoriev I."/>
            <person name="Quatrano R.S."/>
            <person name="Boore J.L."/>
        </authorList>
    </citation>
    <scope>NUCLEOTIDE SEQUENCE [LARGE SCALE GENOMIC DNA]</scope>
    <source>
        <strain evidence="8 9">cv. Gransden 2004</strain>
    </source>
</reference>
<dbReference type="GO" id="GO:0003723">
    <property type="term" value="F:RNA binding"/>
    <property type="evidence" value="ECO:0007669"/>
    <property type="project" value="UniProtKB-KW"/>
</dbReference>
<name>A0A2K1IQW8_PHYPA</name>
<evidence type="ECO:0000256" key="4">
    <source>
        <dbReference type="PROSITE-ProRule" id="PRU00182"/>
    </source>
</evidence>
<dbReference type="PANTHER" id="PTHR21600">
    <property type="entry name" value="MITOCHONDRIAL RNA PSEUDOURIDINE SYNTHASE"/>
    <property type="match status" value="1"/>
</dbReference>
<dbReference type="PROSITE" id="PS01129">
    <property type="entry name" value="PSI_RLU"/>
    <property type="match status" value="1"/>
</dbReference>
<comment type="catalytic activity">
    <reaction evidence="1">
        <text>a uridine in RNA = a pseudouridine in RNA</text>
        <dbReference type="Rhea" id="RHEA:48348"/>
        <dbReference type="Rhea" id="RHEA-COMP:12068"/>
        <dbReference type="Rhea" id="RHEA-COMP:12069"/>
        <dbReference type="ChEBI" id="CHEBI:65314"/>
        <dbReference type="ChEBI" id="CHEBI:65315"/>
    </reaction>
</comment>
<feature type="domain" description="RNA-binding S4" evidence="6">
    <location>
        <begin position="88"/>
        <end position="150"/>
    </location>
</feature>
<dbReference type="AlphaFoldDB" id="A0A2K1IQW8"/>
<dbReference type="Pfam" id="PF00849">
    <property type="entry name" value="PseudoU_synth_2"/>
    <property type="match status" value="1"/>
</dbReference>
<dbReference type="Gramene" id="Pp3c21_5880V3.2">
    <property type="protein sequence ID" value="Pp3c21_5880V3.2"/>
    <property type="gene ID" value="Pp3c21_5880"/>
</dbReference>
<evidence type="ECO:0000256" key="5">
    <source>
        <dbReference type="SAM" id="MobiDB-lite"/>
    </source>
</evidence>
<evidence type="ECO:0000256" key="2">
    <source>
        <dbReference type="ARBA" id="ARBA00010876"/>
    </source>
</evidence>
<evidence type="ECO:0000313" key="7">
    <source>
        <dbReference type="EMBL" id="PNR31658.1"/>
    </source>
</evidence>
<dbReference type="Proteomes" id="UP000006727">
    <property type="component" value="Chromosome 21"/>
</dbReference>
<dbReference type="Gene3D" id="3.10.290.10">
    <property type="entry name" value="RNA-binding S4 domain"/>
    <property type="match status" value="1"/>
</dbReference>
<gene>
    <name evidence="8" type="primary">LOC112273873</name>
    <name evidence="7" type="ORF">PHYPA_025779</name>
</gene>
<dbReference type="PROSITE" id="PS50889">
    <property type="entry name" value="S4"/>
    <property type="match status" value="1"/>
</dbReference>
<dbReference type="GO" id="GO:0000455">
    <property type="term" value="P:enzyme-directed rRNA pseudouridine synthesis"/>
    <property type="evidence" value="ECO:0000318"/>
    <property type="project" value="GO_Central"/>
</dbReference>
<dbReference type="Gene3D" id="3.30.2350.10">
    <property type="entry name" value="Pseudouridine synthase"/>
    <property type="match status" value="1"/>
</dbReference>
<evidence type="ECO:0000313" key="8">
    <source>
        <dbReference type="EnsemblPlants" id="Pp3c21_5880V3.1"/>
    </source>
</evidence>
<protein>
    <recommendedName>
        <fullName evidence="6">RNA-binding S4 domain-containing protein</fullName>
    </recommendedName>
</protein>
<reference evidence="7 9" key="2">
    <citation type="journal article" date="2018" name="Plant J.">
        <title>The Physcomitrella patens chromosome-scale assembly reveals moss genome structure and evolution.</title>
        <authorList>
            <person name="Lang D."/>
            <person name="Ullrich K.K."/>
            <person name="Murat F."/>
            <person name="Fuchs J."/>
            <person name="Jenkins J."/>
            <person name="Haas F.B."/>
            <person name="Piednoel M."/>
            <person name="Gundlach H."/>
            <person name="Van Bel M."/>
            <person name="Meyberg R."/>
            <person name="Vives C."/>
            <person name="Morata J."/>
            <person name="Symeonidi A."/>
            <person name="Hiss M."/>
            <person name="Muchero W."/>
            <person name="Kamisugi Y."/>
            <person name="Saleh O."/>
            <person name="Blanc G."/>
            <person name="Decker E.L."/>
            <person name="van Gessel N."/>
            <person name="Grimwood J."/>
            <person name="Hayes R.D."/>
            <person name="Graham S.W."/>
            <person name="Gunter L.E."/>
            <person name="McDaniel S.F."/>
            <person name="Hoernstein S.N.W."/>
            <person name="Larsson A."/>
            <person name="Li F.W."/>
            <person name="Perroud P.F."/>
            <person name="Phillips J."/>
            <person name="Ranjan P."/>
            <person name="Rokshar D.S."/>
            <person name="Rothfels C.J."/>
            <person name="Schneider L."/>
            <person name="Shu S."/>
            <person name="Stevenson D.W."/>
            <person name="Thummler F."/>
            <person name="Tillich M."/>
            <person name="Villarreal Aguilar J.C."/>
            <person name="Widiez T."/>
            <person name="Wong G.K."/>
            <person name="Wymore A."/>
            <person name="Zhang Y."/>
            <person name="Zimmer A.D."/>
            <person name="Quatrano R.S."/>
            <person name="Mayer K.F.X."/>
            <person name="Goodstein D."/>
            <person name="Casacuberta J.M."/>
            <person name="Vandepoele K."/>
            <person name="Reski R."/>
            <person name="Cuming A.C."/>
            <person name="Tuskan G.A."/>
            <person name="Maumus F."/>
            <person name="Salse J."/>
            <person name="Schmutz J."/>
            <person name="Rensing S.A."/>
        </authorList>
    </citation>
    <scope>NUCLEOTIDE SEQUENCE [LARGE SCALE GENOMIC DNA]</scope>
    <source>
        <strain evidence="8 9">cv. Gransden 2004</strain>
    </source>
</reference>
<evidence type="ECO:0000313" key="9">
    <source>
        <dbReference type="Proteomes" id="UP000006727"/>
    </source>
</evidence>
<keyword evidence="4" id="KW-0694">RNA-binding</keyword>
<dbReference type="EnsemblPlants" id="Pp3c21_5880V3.2">
    <property type="protein sequence ID" value="Pp3c21_5880V3.2"/>
    <property type="gene ID" value="Pp3c21_5880"/>
</dbReference>
<dbReference type="KEGG" id="ppp:112273873"/>
<dbReference type="InterPro" id="IPR020103">
    <property type="entry name" value="PsdUridine_synth_cat_dom_sf"/>
</dbReference>
<dbReference type="EMBL" id="ABEU02000021">
    <property type="protein sequence ID" value="PNR31658.1"/>
    <property type="molecule type" value="Genomic_DNA"/>
</dbReference>
<dbReference type="InterPro" id="IPR006145">
    <property type="entry name" value="PsdUridine_synth_RsuA/RluA"/>
</dbReference>
<dbReference type="InterPro" id="IPR050188">
    <property type="entry name" value="RluA_PseudoU_synthase"/>
</dbReference>
<evidence type="ECO:0000256" key="3">
    <source>
        <dbReference type="ARBA" id="ARBA00023235"/>
    </source>
</evidence>
<dbReference type="SMART" id="SM00363">
    <property type="entry name" value="S4"/>
    <property type="match status" value="1"/>
</dbReference>
<dbReference type="STRING" id="3218.A0A2K1IQW8"/>